<reference evidence="3" key="1">
    <citation type="submission" date="2023-08" db="EMBL/GenBank/DDBJ databases">
        <title>A de novo genome assembly of Solanum verrucosum Schlechtendal, a Mexican diploid species geographically isolated from the other diploid A-genome species in potato relatives.</title>
        <authorList>
            <person name="Hosaka K."/>
        </authorList>
    </citation>
    <scope>NUCLEOTIDE SEQUENCE</scope>
    <source>
        <tissue evidence="3">Young leaves</tissue>
    </source>
</reference>
<accession>A0AAF0ZGV7</accession>
<gene>
    <name evidence="3" type="ORF">MTR67_031835</name>
</gene>
<proteinExistence type="predicted"/>
<keyword evidence="4" id="KW-1185">Reference proteome</keyword>
<dbReference type="Pfam" id="PF17919">
    <property type="entry name" value="RT_RNaseH_2"/>
    <property type="match status" value="1"/>
</dbReference>
<feature type="domain" description="Reverse transcriptase/retrotransposon-derived protein RNase H-like" evidence="2">
    <location>
        <begin position="12"/>
        <end position="55"/>
    </location>
</feature>
<dbReference type="PANTHER" id="PTHR37984">
    <property type="entry name" value="PROTEIN CBG26694"/>
    <property type="match status" value="1"/>
</dbReference>
<dbReference type="GO" id="GO:0003824">
    <property type="term" value="F:catalytic activity"/>
    <property type="evidence" value="ECO:0007669"/>
    <property type="project" value="UniProtKB-KW"/>
</dbReference>
<dbReference type="AlphaFoldDB" id="A0AAF0ZGV7"/>
<dbReference type="Proteomes" id="UP001234989">
    <property type="component" value="Chromosome 7"/>
</dbReference>
<protein>
    <recommendedName>
        <fullName evidence="2">Reverse transcriptase/retrotransposon-derived protein RNase H-like domain-containing protein</fullName>
    </recommendedName>
</protein>
<evidence type="ECO:0000256" key="1">
    <source>
        <dbReference type="ARBA" id="ARBA00023268"/>
    </source>
</evidence>
<dbReference type="InterPro" id="IPR043128">
    <property type="entry name" value="Rev_trsase/Diguanyl_cyclase"/>
</dbReference>
<dbReference type="InterPro" id="IPR050951">
    <property type="entry name" value="Retrovirus_Pol_polyprotein"/>
</dbReference>
<organism evidence="3 4">
    <name type="scientific">Solanum verrucosum</name>
    <dbReference type="NCBI Taxonomy" id="315347"/>
    <lineage>
        <taxon>Eukaryota</taxon>
        <taxon>Viridiplantae</taxon>
        <taxon>Streptophyta</taxon>
        <taxon>Embryophyta</taxon>
        <taxon>Tracheophyta</taxon>
        <taxon>Spermatophyta</taxon>
        <taxon>Magnoliopsida</taxon>
        <taxon>eudicotyledons</taxon>
        <taxon>Gunneridae</taxon>
        <taxon>Pentapetalae</taxon>
        <taxon>asterids</taxon>
        <taxon>lamiids</taxon>
        <taxon>Solanales</taxon>
        <taxon>Solanaceae</taxon>
        <taxon>Solanoideae</taxon>
        <taxon>Solaneae</taxon>
        <taxon>Solanum</taxon>
    </lineage>
</organism>
<name>A0AAF0ZGV7_SOLVR</name>
<dbReference type="SUPFAM" id="SSF56672">
    <property type="entry name" value="DNA/RNA polymerases"/>
    <property type="match status" value="1"/>
</dbReference>
<sequence length="140" mass="15449">MALTQKRVKFLWSKECEKSFQELKDSLTSASVLTLPEESNGFVVYCDASRIGLGQLSKGSVAHVDDDKKNLIHDVHRLARLGVRLVDYNKGGVIGHKGSKSSFVSDVKAKQGFGPILDELKETVLKISSEVFSQGRDRVI</sequence>
<dbReference type="InterPro" id="IPR043502">
    <property type="entry name" value="DNA/RNA_pol_sf"/>
</dbReference>
<dbReference type="Gene3D" id="3.30.70.270">
    <property type="match status" value="1"/>
</dbReference>
<keyword evidence="1" id="KW-0511">Multifunctional enzyme</keyword>
<evidence type="ECO:0000313" key="3">
    <source>
        <dbReference type="EMBL" id="WMV38450.1"/>
    </source>
</evidence>
<dbReference type="PANTHER" id="PTHR37984:SF5">
    <property type="entry name" value="PROTEIN NYNRIN-LIKE"/>
    <property type="match status" value="1"/>
</dbReference>
<dbReference type="EMBL" id="CP133618">
    <property type="protein sequence ID" value="WMV38450.1"/>
    <property type="molecule type" value="Genomic_DNA"/>
</dbReference>
<dbReference type="InterPro" id="IPR041577">
    <property type="entry name" value="RT_RNaseH_2"/>
</dbReference>
<evidence type="ECO:0000259" key="2">
    <source>
        <dbReference type="Pfam" id="PF17919"/>
    </source>
</evidence>
<evidence type="ECO:0000313" key="4">
    <source>
        <dbReference type="Proteomes" id="UP001234989"/>
    </source>
</evidence>